<feature type="transmembrane region" description="Helical" evidence="2">
    <location>
        <begin position="12"/>
        <end position="36"/>
    </location>
</feature>
<evidence type="ECO:0000259" key="3">
    <source>
        <dbReference type="Pfam" id="PF13539"/>
    </source>
</evidence>
<dbReference type="EMBL" id="DXEX01000006">
    <property type="protein sequence ID" value="HIX58122.1"/>
    <property type="molecule type" value="Genomic_DNA"/>
</dbReference>
<dbReference type="Gene3D" id="3.30.1380.10">
    <property type="match status" value="1"/>
</dbReference>
<dbReference type="PROSITE" id="PS51257">
    <property type="entry name" value="PROKAR_LIPOPROTEIN"/>
    <property type="match status" value="1"/>
</dbReference>
<sequence length="312" mass="36318">MSKRQKKLQGSHIWLPILCIGLGCVAVFSCQLNIWLKHSSDREREQWVQQEARYQERIGELEQNVEDLEQELNQQQNAENLTFAGAYLSDLTEQSPGDILEEEKLDRENIGNYFTAVSIKEGDEIYQRINGKSYRENDNISLDELVYLKMLHYNFQGEIQVGEMIVHRELAEDVLEIFQELFENQYEIQSMYLVDNYWAGNGEDSDFASIEANNTSAFNYREVTGGTSLSNHAYGRAIDINPQQNPYVWFDRSGTAQWSHENADAYINRESDLAHVIDHENLCYQLFAEHGFSWGGDWDNPKDYQHFEKSLQ</sequence>
<comment type="caution">
    <text evidence="4">The sequence shown here is derived from an EMBL/GenBank/DDBJ whole genome shotgun (WGS) entry which is preliminary data.</text>
</comment>
<reference evidence="4" key="1">
    <citation type="journal article" date="2021" name="PeerJ">
        <title>Extensive microbial diversity within the chicken gut microbiome revealed by metagenomics and culture.</title>
        <authorList>
            <person name="Gilroy R."/>
            <person name="Ravi A."/>
            <person name="Getino M."/>
            <person name="Pursley I."/>
            <person name="Horton D.L."/>
            <person name="Alikhan N.F."/>
            <person name="Baker D."/>
            <person name="Gharbi K."/>
            <person name="Hall N."/>
            <person name="Watson M."/>
            <person name="Adriaenssens E.M."/>
            <person name="Foster-Nyarko E."/>
            <person name="Jarju S."/>
            <person name="Secka A."/>
            <person name="Antonio M."/>
            <person name="Oren A."/>
            <person name="Chaudhuri R.R."/>
            <person name="La Ragione R."/>
            <person name="Hildebrand F."/>
            <person name="Pallen M.J."/>
        </authorList>
    </citation>
    <scope>NUCLEOTIDE SEQUENCE</scope>
    <source>
        <strain evidence="4">ChiSjej1B19-8411</strain>
    </source>
</reference>
<evidence type="ECO:0000256" key="2">
    <source>
        <dbReference type="SAM" id="Phobius"/>
    </source>
</evidence>
<keyword evidence="2" id="KW-0472">Membrane</keyword>
<keyword evidence="2" id="KW-1133">Transmembrane helix</keyword>
<dbReference type="InterPro" id="IPR039561">
    <property type="entry name" value="Peptidase_M15C"/>
</dbReference>
<keyword evidence="2" id="KW-0812">Transmembrane</keyword>
<gene>
    <name evidence="4" type="ORF">IAA45_00180</name>
</gene>
<dbReference type="SUPFAM" id="SSF55166">
    <property type="entry name" value="Hedgehog/DD-peptidase"/>
    <property type="match status" value="1"/>
</dbReference>
<dbReference type="AlphaFoldDB" id="A0A9D1WFY2"/>
<name>A0A9D1WFY2_9FIRM</name>
<feature type="domain" description="Peptidase M15C" evidence="3">
    <location>
        <begin position="225"/>
        <end position="309"/>
    </location>
</feature>
<dbReference type="Pfam" id="PF13539">
    <property type="entry name" value="Peptidase_M15_4"/>
    <property type="match status" value="1"/>
</dbReference>
<proteinExistence type="predicted"/>
<evidence type="ECO:0000313" key="4">
    <source>
        <dbReference type="EMBL" id="HIX58122.1"/>
    </source>
</evidence>
<protein>
    <submittedName>
        <fullName evidence="4">M15 family metallopeptidase</fullName>
    </submittedName>
</protein>
<evidence type="ECO:0000313" key="5">
    <source>
        <dbReference type="Proteomes" id="UP000886817"/>
    </source>
</evidence>
<keyword evidence="1" id="KW-0175">Coiled coil</keyword>
<feature type="coiled-coil region" evidence="1">
    <location>
        <begin position="44"/>
        <end position="81"/>
    </location>
</feature>
<dbReference type="GO" id="GO:0008233">
    <property type="term" value="F:peptidase activity"/>
    <property type="evidence" value="ECO:0007669"/>
    <property type="project" value="InterPro"/>
</dbReference>
<dbReference type="Proteomes" id="UP000886817">
    <property type="component" value="Unassembled WGS sequence"/>
</dbReference>
<organism evidence="4 5">
    <name type="scientific">Candidatus Blautia gallistercoris</name>
    <dbReference type="NCBI Taxonomy" id="2838490"/>
    <lineage>
        <taxon>Bacteria</taxon>
        <taxon>Bacillati</taxon>
        <taxon>Bacillota</taxon>
        <taxon>Clostridia</taxon>
        <taxon>Lachnospirales</taxon>
        <taxon>Lachnospiraceae</taxon>
        <taxon>Blautia</taxon>
    </lineage>
</organism>
<accession>A0A9D1WFY2</accession>
<dbReference type="InterPro" id="IPR009045">
    <property type="entry name" value="Zn_M74/Hedgehog-like"/>
</dbReference>
<evidence type="ECO:0000256" key="1">
    <source>
        <dbReference type="SAM" id="Coils"/>
    </source>
</evidence>
<reference evidence="4" key="2">
    <citation type="submission" date="2021-04" db="EMBL/GenBank/DDBJ databases">
        <authorList>
            <person name="Gilroy R."/>
        </authorList>
    </citation>
    <scope>NUCLEOTIDE SEQUENCE</scope>
    <source>
        <strain evidence="4">ChiSjej1B19-8411</strain>
    </source>
</reference>